<dbReference type="Pfam" id="PF18913">
    <property type="entry name" value="FBPase_C"/>
    <property type="match status" value="1"/>
</dbReference>
<proteinExistence type="predicted"/>
<gene>
    <name evidence="3" type="ORF">FNK824_LOCUS43975</name>
</gene>
<dbReference type="PANTHER" id="PTHR11556">
    <property type="entry name" value="FRUCTOSE-1,6-BISPHOSPHATASE-RELATED"/>
    <property type="match status" value="1"/>
</dbReference>
<dbReference type="GO" id="GO:0006094">
    <property type="term" value="P:gluconeogenesis"/>
    <property type="evidence" value="ECO:0007669"/>
    <property type="project" value="TreeGrafter"/>
</dbReference>
<feature type="non-terminal residue" evidence="3">
    <location>
        <position position="1"/>
    </location>
</feature>
<dbReference type="SUPFAM" id="SSF56655">
    <property type="entry name" value="Carbohydrate phosphatase"/>
    <property type="match status" value="1"/>
</dbReference>
<protein>
    <recommendedName>
        <fullName evidence="2">Fructose-1-6-bisphosphatase class 1 C-terminal domain-containing protein</fullName>
    </recommendedName>
</protein>
<dbReference type="Gene3D" id="3.40.190.80">
    <property type="match status" value="1"/>
</dbReference>
<reference evidence="3" key="1">
    <citation type="submission" date="2021-02" db="EMBL/GenBank/DDBJ databases">
        <authorList>
            <person name="Nowell W R."/>
        </authorList>
    </citation>
    <scope>NUCLEOTIDE SEQUENCE</scope>
</reference>
<accession>A0A820P2Y5</accession>
<dbReference type="GO" id="GO:0005986">
    <property type="term" value="P:sucrose biosynthetic process"/>
    <property type="evidence" value="ECO:0007669"/>
    <property type="project" value="TreeGrafter"/>
</dbReference>
<dbReference type="InterPro" id="IPR044015">
    <property type="entry name" value="FBPase_C_dom"/>
</dbReference>
<sequence>LYESIPMAYIVEKAGGASSNGKQSILKVQPKAIHQRSPIFLGYKEEIEQIEKLYEKYPPGTWAHN</sequence>
<feature type="domain" description="Fructose-1-6-bisphosphatase class 1 C-terminal" evidence="2">
    <location>
        <begin position="1"/>
        <end position="54"/>
    </location>
</feature>
<dbReference type="GO" id="GO:0030388">
    <property type="term" value="P:fructose 1,6-bisphosphate metabolic process"/>
    <property type="evidence" value="ECO:0007669"/>
    <property type="project" value="TreeGrafter"/>
</dbReference>
<dbReference type="Proteomes" id="UP000663874">
    <property type="component" value="Unassembled WGS sequence"/>
</dbReference>
<dbReference type="EMBL" id="CAJOBE010066157">
    <property type="protein sequence ID" value="CAF4401759.1"/>
    <property type="molecule type" value="Genomic_DNA"/>
</dbReference>
<evidence type="ECO:0000313" key="4">
    <source>
        <dbReference type="Proteomes" id="UP000663874"/>
    </source>
</evidence>
<dbReference type="AlphaFoldDB" id="A0A820P2Y5"/>
<name>A0A820P2Y5_9BILA</name>
<dbReference type="InterPro" id="IPR000146">
    <property type="entry name" value="FBPase_class-1"/>
</dbReference>
<evidence type="ECO:0000313" key="3">
    <source>
        <dbReference type="EMBL" id="CAF4401759.1"/>
    </source>
</evidence>
<evidence type="ECO:0000256" key="1">
    <source>
        <dbReference type="ARBA" id="ARBA00024331"/>
    </source>
</evidence>
<comment type="pathway">
    <text evidence="1">Carbohydrate biosynthesis.</text>
</comment>
<evidence type="ECO:0000259" key="2">
    <source>
        <dbReference type="Pfam" id="PF18913"/>
    </source>
</evidence>
<dbReference type="PANTHER" id="PTHR11556:SF35">
    <property type="entry name" value="SEDOHEPTULOSE-1,7-BISPHOSPHATASE, CHLOROPLASTIC"/>
    <property type="match status" value="1"/>
</dbReference>
<dbReference type="GO" id="GO:0005737">
    <property type="term" value="C:cytoplasm"/>
    <property type="evidence" value="ECO:0007669"/>
    <property type="project" value="TreeGrafter"/>
</dbReference>
<organism evidence="3 4">
    <name type="scientific">Rotaria sordida</name>
    <dbReference type="NCBI Taxonomy" id="392033"/>
    <lineage>
        <taxon>Eukaryota</taxon>
        <taxon>Metazoa</taxon>
        <taxon>Spiralia</taxon>
        <taxon>Gnathifera</taxon>
        <taxon>Rotifera</taxon>
        <taxon>Eurotatoria</taxon>
        <taxon>Bdelloidea</taxon>
        <taxon>Philodinida</taxon>
        <taxon>Philodinidae</taxon>
        <taxon>Rotaria</taxon>
    </lineage>
</organism>
<dbReference type="GO" id="GO:0042132">
    <property type="term" value="F:fructose 1,6-bisphosphate 1-phosphatase activity"/>
    <property type="evidence" value="ECO:0007669"/>
    <property type="project" value="TreeGrafter"/>
</dbReference>
<dbReference type="GO" id="GO:0006002">
    <property type="term" value="P:fructose 6-phosphate metabolic process"/>
    <property type="evidence" value="ECO:0007669"/>
    <property type="project" value="TreeGrafter"/>
</dbReference>
<comment type="caution">
    <text evidence="3">The sequence shown here is derived from an EMBL/GenBank/DDBJ whole genome shotgun (WGS) entry which is preliminary data.</text>
</comment>
<dbReference type="GO" id="GO:0006000">
    <property type="term" value="P:fructose metabolic process"/>
    <property type="evidence" value="ECO:0007669"/>
    <property type="project" value="TreeGrafter"/>
</dbReference>